<dbReference type="InterPro" id="IPR036034">
    <property type="entry name" value="PDZ_sf"/>
</dbReference>
<sequence>MKEAEKIAVTDNTQTQPSAQPPKKKGRGLKAKFSCLIFIIGLLLICCGAFAVLWLGGFVQQSVCRTVVSGSQIYRSLECQNYTEEAGTGEYRYTQIVGDGNQTITGHEEVITNVFERSAPSVVAIGIRGNNQREDQVIGTGFIVTANGLIVTNRHVVEQDDTDYFVTLKDSEELIDVVDIHRDPVNDIALITIERSDLPALPLGDSEGLQQGQTVVAIGNPLGRFSGTVTSGIISGLNREVQISEGFFASGVETYEDVIQTDAAINPGNSGGPLLNSSGEVIGMNFATVSGADNLSFAIPINRVKNRIEELNEFGRFRIPFLGIEYRLRIVFVNGRSTVGAEILRVVDGAAADKAGILPGDIILEFDGNDLEEQSLFNLIQASEIGSQVRVGILRDGETFETTITVDERR</sequence>
<protein>
    <submittedName>
        <fullName evidence="6">Putative periplasmic serine endoprotease DegP-like</fullName>
        <ecNumber evidence="6">3.4.21.107</ecNumber>
    </submittedName>
</protein>
<evidence type="ECO:0000256" key="3">
    <source>
        <dbReference type="SAM" id="MobiDB-lite"/>
    </source>
</evidence>
<proteinExistence type="predicted"/>
<dbReference type="SUPFAM" id="SSF50494">
    <property type="entry name" value="Trypsin-like serine proteases"/>
    <property type="match status" value="1"/>
</dbReference>
<dbReference type="SUPFAM" id="SSF50156">
    <property type="entry name" value="PDZ domain-like"/>
    <property type="match status" value="1"/>
</dbReference>
<dbReference type="InterPro" id="IPR009003">
    <property type="entry name" value="Peptidase_S1_PA"/>
</dbReference>
<dbReference type="PANTHER" id="PTHR43343:SF3">
    <property type="entry name" value="PROTEASE DO-LIKE 8, CHLOROPLASTIC"/>
    <property type="match status" value="1"/>
</dbReference>
<keyword evidence="4" id="KW-1133">Transmembrane helix</keyword>
<dbReference type="Gene3D" id="2.40.10.120">
    <property type="match status" value="1"/>
</dbReference>
<accession>A0A136LY88</accession>
<feature type="transmembrane region" description="Helical" evidence="4">
    <location>
        <begin position="33"/>
        <end position="56"/>
    </location>
</feature>
<evidence type="ECO:0000259" key="5">
    <source>
        <dbReference type="SMART" id="SM00228"/>
    </source>
</evidence>
<dbReference type="AlphaFoldDB" id="A0A136LY88"/>
<gene>
    <name evidence="6" type="primary">mucD</name>
    <name evidence="6" type="ORF">TR69_WS6001000639</name>
</gene>
<dbReference type="InterPro" id="IPR051201">
    <property type="entry name" value="Chloro_Bact_Ser_Proteases"/>
</dbReference>
<evidence type="ECO:0000256" key="1">
    <source>
        <dbReference type="ARBA" id="ARBA00022670"/>
    </source>
</evidence>
<dbReference type="InterPro" id="IPR001478">
    <property type="entry name" value="PDZ"/>
</dbReference>
<dbReference type="PANTHER" id="PTHR43343">
    <property type="entry name" value="PEPTIDASE S12"/>
    <property type="match status" value="1"/>
</dbReference>
<dbReference type="GO" id="GO:0006508">
    <property type="term" value="P:proteolysis"/>
    <property type="evidence" value="ECO:0007669"/>
    <property type="project" value="UniProtKB-KW"/>
</dbReference>
<feature type="region of interest" description="Disordered" evidence="3">
    <location>
        <begin position="1"/>
        <end position="26"/>
    </location>
</feature>
<dbReference type="InterPro" id="IPR001940">
    <property type="entry name" value="Peptidase_S1C"/>
</dbReference>
<evidence type="ECO:0000313" key="7">
    <source>
        <dbReference type="Proteomes" id="UP000070457"/>
    </source>
</evidence>
<dbReference type="Gene3D" id="2.30.42.10">
    <property type="match status" value="1"/>
</dbReference>
<reference evidence="6 7" key="1">
    <citation type="submission" date="2015-02" db="EMBL/GenBank/DDBJ databases">
        <title>Improved understanding of the partial-nitritation anammox process through 23 genomes representing the majority of the microbial community.</title>
        <authorList>
            <person name="Speth D.R."/>
            <person name="In T Zandt M."/>
            <person name="Guerrero Cruz S."/>
            <person name="Jetten M.S."/>
            <person name="Dutilh B.E."/>
        </authorList>
    </citation>
    <scope>NUCLEOTIDE SEQUENCE [LARGE SCALE GENOMIC DNA]</scope>
    <source>
        <strain evidence="6">OLB20</strain>
    </source>
</reference>
<keyword evidence="4" id="KW-0812">Transmembrane</keyword>
<dbReference type="Proteomes" id="UP000070457">
    <property type="component" value="Unassembled WGS sequence"/>
</dbReference>
<feature type="domain" description="PDZ" evidence="5">
    <location>
        <begin position="320"/>
        <end position="397"/>
    </location>
</feature>
<keyword evidence="2 6" id="KW-0378">Hydrolase</keyword>
<comment type="caution">
    <text evidence="6">The sequence shown here is derived from an EMBL/GenBank/DDBJ whole genome shotgun (WGS) entry which is preliminary data.</text>
</comment>
<organism evidence="6 7">
    <name type="scientific">candidate division WS6 bacterium OLB20</name>
    <dbReference type="NCBI Taxonomy" id="1617426"/>
    <lineage>
        <taxon>Bacteria</taxon>
        <taxon>Candidatus Dojkabacteria</taxon>
    </lineage>
</organism>
<dbReference type="GO" id="GO:0004252">
    <property type="term" value="F:serine-type endopeptidase activity"/>
    <property type="evidence" value="ECO:0007669"/>
    <property type="project" value="InterPro"/>
</dbReference>
<dbReference type="EC" id="3.4.21.107" evidence="6"/>
<evidence type="ECO:0000313" key="6">
    <source>
        <dbReference type="EMBL" id="KXK26632.1"/>
    </source>
</evidence>
<name>A0A136LY88_9BACT</name>
<dbReference type="STRING" id="1617426.TR69_WS6001000639"/>
<evidence type="ECO:0000256" key="4">
    <source>
        <dbReference type="SAM" id="Phobius"/>
    </source>
</evidence>
<dbReference type="Pfam" id="PF13180">
    <property type="entry name" value="PDZ_2"/>
    <property type="match status" value="1"/>
</dbReference>
<keyword evidence="1 6" id="KW-0645">Protease</keyword>
<dbReference type="SMART" id="SM00228">
    <property type="entry name" value="PDZ"/>
    <property type="match status" value="1"/>
</dbReference>
<evidence type="ECO:0000256" key="2">
    <source>
        <dbReference type="ARBA" id="ARBA00022801"/>
    </source>
</evidence>
<dbReference type="Pfam" id="PF13365">
    <property type="entry name" value="Trypsin_2"/>
    <property type="match status" value="1"/>
</dbReference>
<keyword evidence="4" id="KW-0472">Membrane</keyword>
<dbReference type="PRINTS" id="PR00834">
    <property type="entry name" value="PROTEASES2C"/>
</dbReference>
<dbReference type="EMBL" id="JYNZ01000003">
    <property type="protein sequence ID" value="KXK26632.1"/>
    <property type="molecule type" value="Genomic_DNA"/>
</dbReference>